<feature type="transmembrane region" description="Helical" evidence="1">
    <location>
        <begin position="28"/>
        <end position="47"/>
    </location>
</feature>
<keyword evidence="1" id="KW-0812">Transmembrane</keyword>
<proteinExistence type="predicted"/>
<keyword evidence="1" id="KW-1133">Transmembrane helix</keyword>
<protein>
    <recommendedName>
        <fullName evidence="3">Transmembrane protein</fullName>
    </recommendedName>
</protein>
<dbReference type="EMBL" id="KY523104">
    <property type="protein sequence ID" value="QKU34734.1"/>
    <property type="molecule type" value="Genomic_DNA"/>
</dbReference>
<dbReference type="GeneID" id="80518143"/>
<evidence type="ECO:0000313" key="2">
    <source>
        <dbReference type="EMBL" id="QKU34734.1"/>
    </source>
</evidence>
<name>A0A6N1NI32_9VIRU</name>
<organism evidence="2">
    <name type="scientific">Tupanvirus soda lake</name>
    <dbReference type="NCBI Taxonomy" id="2126985"/>
    <lineage>
        <taxon>Viruses</taxon>
        <taxon>Varidnaviria</taxon>
        <taxon>Bamfordvirae</taxon>
        <taxon>Nucleocytoviricota</taxon>
        <taxon>Megaviricetes</taxon>
        <taxon>Imitervirales</taxon>
        <taxon>Mimiviridae</taxon>
        <taxon>Megamimivirinae</taxon>
        <taxon>Tupanvirus</taxon>
        <taxon>Tupanvirus salinum</taxon>
    </lineage>
</organism>
<feature type="transmembrane region" description="Helical" evidence="1">
    <location>
        <begin position="53"/>
        <end position="74"/>
    </location>
</feature>
<dbReference type="RefSeq" id="YP_010781379.1">
    <property type="nucleotide sequence ID" value="NC_075039.1"/>
</dbReference>
<evidence type="ECO:0008006" key="3">
    <source>
        <dbReference type="Google" id="ProtNLM"/>
    </source>
</evidence>
<sequence>MNQIILKKEEEDNKKEGFIAANPNSTAWQVYALVHFVAFLFALYLSFKCNKGFHFLSFLAAFCCPWIYIIYILATRRGFCSDKTLYVDLN</sequence>
<reference evidence="2" key="2">
    <citation type="journal article" date="2018" name="Nat. Commun.">
        <title>Tailed giant Tupanvirus possesses the most complete translational apparatus of the known virosphere.</title>
        <authorList>
            <person name="Abrahao J."/>
            <person name="Silva L."/>
            <person name="Silva L.S."/>
            <person name="Khalil J.Y.B."/>
            <person name="Rodrigues R."/>
            <person name="Arantes T."/>
            <person name="Assis F."/>
            <person name="Boratto P."/>
            <person name="Andrade M."/>
            <person name="Kroon E.G."/>
            <person name="Ribeiro B."/>
            <person name="Bergier I."/>
            <person name="Seligmann H."/>
            <person name="Ghigo E."/>
            <person name="Colson P."/>
            <person name="Levasseur A."/>
            <person name="Kroemer G."/>
            <person name="Raoult D."/>
            <person name="La Scola B."/>
        </authorList>
    </citation>
    <scope>NUCLEOTIDE SEQUENCE [LARGE SCALE GENOMIC DNA]</scope>
    <source>
        <strain evidence="2">Soda lake</strain>
    </source>
</reference>
<reference evidence="2" key="1">
    <citation type="submission" date="2017-01" db="EMBL/GenBank/DDBJ databases">
        <authorList>
            <person name="Assis F.L."/>
            <person name="Abrahao J.S."/>
            <person name="Silva L."/>
            <person name="Khalil J.B."/>
            <person name="Rodrigues R."/>
            <person name="Silva L.S."/>
            <person name="Arantes T."/>
            <person name="Boratto P."/>
            <person name="Andrade M."/>
            <person name="Kroon E.G."/>
            <person name="Ribeiro B."/>
            <person name="Bergier I."/>
            <person name="Seligmann H."/>
            <person name="Ghigo E."/>
            <person name="Colson P."/>
            <person name="Levasseur A."/>
            <person name="Raoult D."/>
            <person name="Scola B.L."/>
        </authorList>
    </citation>
    <scope>NUCLEOTIDE SEQUENCE</scope>
    <source>
        <strain evidence="2">Soda lake</strain>
    </source>
</reference>
<keyword evidence="1" id="KW-0472">Membrane</keyword>
<evidence type="ECO:0000256" key="1">
    <source>
        <dbReference type="SAM" id="Phobius"/>
    </source>
</evidence>
<dbReference type="KEGG" id="vg:80518143"/>
<accession>A0A6N1NI32</accession>